<dbReference type="Proteomes" id="UP000235005">
    <property type="component" value="Unassembled WGS sequence"/>
</dbReference>
<name>A0A2N5X1P0_9GAMM</name>
<evidence type="ECO:0000313" key="2">
    <source>
        <dbReference type="EMBL" id="PLW68399.1"/>
    </source>
</evidence>
<dbReference type="AlphaFoldDB" id="A0A2N5X1P0"/>
<gene>
    <name evidence="2" type="ORF">C0039_12745</name>
</gene>
<protein>
    <submittedName>
        <fullName evidence="2">Uncharacterized protein</fullName>
    </submittedName>
</protein>
<organism evidence="2 3">
    <name type="scientific">Pseudohalioglobus lutimaris</name>
    <dbReference type="NCBI Taxonomy" id="1737061"/>
    <lineage>
        <taxon>Bacteria</taxon>
        <taxon>Pseudomonadati</taxon>
        <taxon>Pseudomonadota</taxon>
        <taxon>Gammaproteobacteria</taxon>
        <taxon>Cellvibrionales</taxon>
        <taxon>Halieaceae</taxon>
        <taxon>Pseudohalioglobus</taxon>
    </lineage>
</organism>
<dbReference type="EMBL" id="PKUS01000015">
    <property type="protein sequence ID" value="PLW68399.1"/>
    <property type="molecule type" value="Genomic_DNA"/>
</dbReference>
<dbReference type="OrthoDB" id="8527522at2"/>
<dbReference type="RefSeq" id="WP_101518257.1">
    <property type="nucleotide sequence ID" value="NZ_PKUS01000015.1"/>
</dbReference>
<evidence type="ECO:0000256" key="1">
    <source>
        <dbReference type="SAM" id="MobiDB-lite"/>
    </source>
</evidence>
<evidence type="ECO:0000313" key="3">
    <source>
        <dbReference type="Proteomes" id="UP000235005"/>
    </source>
</evidence>
<comment type="caution">
    <text evidence="2">The sequence shown here is derived from an EMBL/GenBank/DDBJ whole genome shotgun (WGS) entry which is preliminary data.</text>
</comment>
<proteinExistence type="predicted"/>
<accession>A0A2N5X1P0</accession>
<keyword evidence="3" id="KW-1185">Reference proteome</keyword>
<reference evidence="2 3" key="1">
    <citation type="submission" date="2018-01" db="EMBL/GenBank/DDBJ databases">
        <title>The draft genome sequence of Halioglobus lutimaris HF004.</title>
        <authorList>
            <person name="Du Z.-J."/>
            <person name="Shi M.-J."/>
        </authorList>
    </citation>
    <scope>NUCLEOTIDE SEQUENCE [LARGE SCALE GENOMIC DNA]</scope>
    <source>
        <strain evidence="2 3">HF004</strain>
    </source>
</reference>
<feature type="region of interest" description="Disordered" evidence="1">
    <location>
        <begin position="28"/>
        <end position="48"/>
    </location>
</feature>
<sequence length="152" mass="17077">MYQNIMFAAVVLILLLVAQRVYNTWQKEKTRKPAASAKRGAPRSRQTNAMSAQPFHCVTLVGNCKALESYKGKRFLASNAPTLPVPGCTAGRCECHYTHHADRREPNTDRRALGRLAEEQYTLTGNAERRESRGRRKSDGGWASIDEWSNVV</sequence>